<gene>
    <name evidence="21" type="ORF">JOB18_000642</name>
</gene>
<keyword evidence="11" id="KW-0805">Transcription regulation</keyword>
<organism evidence="21 22">
    <name type="scientific">Solea senegalensis</name>
    <name type="common">Senegalese sole</name>
    <dbReference type="NCBI Taxonomy" id="28829"/>
    <lineage>
        <taxon>Eukaryota</taxon>
        <taxon>Metazoa</taxon>
        <taxon>Chordata</taxon>
        <taxon>Craniata</taxon>
        <taxon>Vertebrata</taxon>
        <taxon>Euteleostomi</taxon>
        <taxon>Actinopterygii</taxon>
        <taxon>Neopterygii</taxon>
        <taxon>Teleostei</taxon>
        <taxon>Neoteleostei</taxon>
        <taxon>Acanthomorphata</taxon>
        <taxon>Carangaria</taxon>
        <taxon>Pleuronectiformes</taxon>
        <taxon>Pleuronectoidei</taxon>
        <taxon>Soleidae</taxon>
        <taxon>Solea</taxon>
    </lineage>
</organism>
<evidence type="ECO:0000256" key="3">
    <source>
        <dbReference type="ARBA" id="ARBA00006991"/>
    </source>
</evidence>
<reference evidence="21 22" key="1">
    <citation type="journal article" date="2021" name="Sci. Rep.">
        <title>Chromosome anchoring in Senegalese sole (Solea senegalensis) reveals sex-associated markers and genome rearrangements in flatfish.</title>
        <authorList>
            <person name="Guerrero-Cozar I."/>
            <person name="Gomez-Garrido J."/>
            <person name="Berbel C."/>
            <person name="Martinez-Blanch J.F."/>
            <person name="Alioto T."/>
            <person name="Claros M.G."/>
            <person name="Gagnaire P.A."/>
            <person name="Manchado M."/>
        </authorList>
    </citation>
    <scope>NUCLEOTIDE SEQUENCE [LARGE SCALE GENOMIC DNA]</scope>
    <source>
        <strain evidence="21">Sse05_10M</strain>
    </source>
</reference>
<sequence length="1806" mass="206378">MRLKIPEKVRLQPDTIRHERPPVESSYNLTIENGCRCERRWAVSELAVVGNVISFSLALAPCAWFLLSSHFCGGRRVLVSDGGMDFLNSTDGVFATSTSGYDSLDTLPPSKTLLTLTLSVLAILTTFFNCLVITAIAVTRKLHHPANYLICSLAVTDLLVAVLVMPFSIVYIQKERWVMGQVVCTIWLSVDITCCTCSILHLATIAIDRYRAITDAVEYSRKRTGARAGAMVAVVWFLSILISLPPLLWRHYSGDADHKDQCIIIHHHMAFTLYSTLGAFYIPLLLILILYYKIYRAAQTLYMRREASRASRHSCMTNGSMIPSSYPAGDGDADGEPRSPEPINPPEKSISEPSTEEPPRERVGCVLSEGDWWMLPYQPGNFDYALDTAISMADSESDVDTEGLESALDSLCNRHCSDESSLKSKNYCSEFCELVEEYTGQWQVPLPQLMVLRTALCSFTKATAAFPDDCQHIHYVLSSLALSFFELMLFFSKEEFVEDPLKDILDSFQECHTQLLRHRNGYFQQVKLVIKAGGPWENPVLQRILKEADLQSKDVEEYLSSELPVFLELRVRYLQACEKLQEAMALSKSCLENSEAGKHLFFHQAYLTCLYKASLHDHLHKEMAVIDGRDAVEIICNTERVEKDELLLSLCKTFLTQYLHNGDMYYIWDLVFIWSRLHLRAHSSRPGFLAECLTLASSATNVRAIFPFIKLVTTEVGGDGIEVCVELCARALHLCDIQADSVTRSLVCKTIAFLLPHDLEICRACALLVFCQERSLEAYRTVCILYMHPDQDQNPHSSHVRTNVRFHILQMLKERLCFDPEFWNILTLRSHCLELISDSVLKAAVLNEMMEEEKVYSEELSTNCLNEPCTQDVSVPQCTEVTLVNQDPPEEQIVDEQARQCVSPSNNAPLKRRKRRRRLRKRKHAVSDDEAEPGDDPEFKYNLQSTLPANKPMYSLRRTHTKMDSSASAKLPLNRKREYLSRCVKSQILKRKGRKRRWLQGLPKLEQVQTVLEKLVKVKGKKRGRKPLVKVEFSYPDNEIFLSGDESGFEEKPDTDNKELDVPHLDNELKPKSEDKENQLESLKDLGDESGPVKDTDMVCVNSDSEHTQEESETQPDSKLNEGPPSEIPAVEGDPELDGPLLELMDCPIELQHCYSLTFRNPDGDELQESIAPDEINGDSEQEPQPPMETEVSKTKPKIKRTWKDRLLRTRQFAHMMHHCNICRKDYKGLNIMRHALSHLKSKRLRCILCGKRFKQFSFAKKHVLDHFDEMYKPTDKKPRTEDTPLANGVVVNEENPNQPQIENQTSIAKEEIPERKTGGKVKVSSLKREERIIRNIRTLIKKTSVLHKKCKSPNSNIFKKVEFQDEQVVIKDGLVIIKDPSVIERNSQDEEGKDNPVGENGCGLDITYHLCPSETCDRVFLRTSSTLIKHAIKCHIKEDNVLEKTFVWAKHKCTLCLRQFQFFQNYKDHMKLHDDPLQHFCYHLDCSQRFMTQQEIKDHIRTHEPFRPQCPFADCEKLFSTLHPGLYDHEWRHYIPAPQREEMELAASRQKNQSADAPWKQRVKVEELWLQNKKEQRDSSTPHHVEALNLEELGEMSKTAAQHCDVNDQSGGEVYYEPSEDNKHTPINGYEEEVSDSATSTSLGAAATTPDKKSRKRMPVQVDPLNVKDLEHLSTLSEGAQQRLGEPHITEHKTFKPEDPTYATFVKAPFIRPPPSTYLDESVLSMRKRRSTEAAAPRKNIYWNSKKKETEPEKAKDVVNVISQTKVRHRCDKCLSFFSSLEELTKHQALKNCSSLFGFDSDDES</sequence>
<dbReference type="Pfam" id="PF25580">
    <property type="entry name" value="TPR_Rlf"/>
    <property type="match status" value="1"/>
</dbReference>
<feature type="transmembrane region" description="Helical" evidence="18">
    <location>
        <begin position="113"/>
        <end position="136"/>
    </location>
</feature>
<dbReference type="GO" id="GO:0005634">
    <property type="term" value="C:nucleus"/>
    <property type="evidence" value="ECO:0007669"/>
    <property type="project" value="UniProtKB-SubCell"/>
</dbReference>
<feature type="region of interest" description="Disordered" evidence="17">
    <location>
        <begin position="894"/>
        <end position="943"/>
    </location>
</feature>
<dbReference type="InterPro" id="IPR057986">
    <property type="entry name" value="TPR_Rlf/292/654"/>
</dbReference>
<feature type="domain" description="C2H2-type" evidence="19">
    <location>
        <begin position="1245"/>
        <end position="1272"/>
    </location>
</feature>
<dbReference type="GO" id="GO:0016020">
    <property type="term" value="C:membrane"/>
    <property type="evidence" value="ECO:0007669"/>
    <property type="project" value="UniProtKB-SubCell"/>
</dbReference>
<keyword evidence="5 18" id="KW-0812">Transmembrane</keyword>
<evidence type="ECO:0000256" key="8">
    <source>
        <dbReference type="ARBA" id="ARBA00022771"/>
    </source>
</evidence>
<evidence type="ECO:0000256" key="5">
    <source>
        <dbReference type="ARBA" id="ARBA00022692"/>
    </source>
</evidence>
<dbReference type="GO" id="GO:0003677">
    <property type="term" value="F:DNA binding"/>
    <property type="evidence" value="ECO:0007669"/>
    <property type="project" value="UniProtKB-KW"/>
</dbReference>
<keyword evidence="15" id="KW-0539">Nucleus</keyword>
<keyword evidence="4" id="KW-0597">Phosphoprotein</keyword>
<comment type="similarity">
    <text evidence="3">Belongs to the krueppel C2H2-type zinc-finger protein family.</text>
</comment>
<feature type="transmembrane region" description="Helical" evidence="18">
    <location>
        <begin position="228"/>
        <end position="249"/>
    </location>
</feature>
<feature type="transmembrane region" description="Helical" evidence="18">
    <location>
        <begin position="269"/>
        <end position="295"/>
    </location>
</feature>
<feature type="transmembrane region" description="Helical" evidence="18">
    <location>
        <begin position="178"/>
        <end position="207"/>
    </location>
</feature>
<dbReference type="EMBL" id="JAGKHQ010000012">
    <property type="protein sequence ID" value="KAG7501488.1"/>
    <property type="molecule type" value="Genomic_DNA"/>
</dbReference>
<evidence type="ECO:0000256" key="18">
    <source>
        <dbReference type="SAM" id="Phobius"/>
    </source>
</evidence>
<dbReference type="Pfam" id="PF00001">
    <property type="entry name" value="7tm_1"/>
    <property type="match status" value="1"/>
</dbReference>
<feature type="compositionally biased region" description="Basic residues" evidence="17">
    <location>
        <begin position="910"/>
        <end position="924"/>
    </location>
</feature>
<keyword evidence="6" id="KW-0479">Metal-binding</keyword>
<dbReference type="PROSITE" id="PS50157">
    <property type="entry name" value="ZINC_FINGER_C2H2_2"/>
    <property type="match status" value="3"/>
</dbReference>
<evidence type="ECO:0000256" key="7">
    <source>
        <dbReference type="ARBA" id="ARBA00022737"/>
    </source>
</evidence>
<keyword evidence="7" id="KW-0677">Repeat</keyword>
<feature type="compositionally biased region" description="Basic and acidic residues" evidence="17">
    <location>
        <begin position="1049"/>
        <end position="1097"/>
    </location>
</feature>
<feature type="compositionally biased region" description="Low complexity" evidence="17">
    <location>
        <begin position="1637"/>
        <end position="1650"/>
    </location>
</feature>
<keyword evidence="8 16" id="KW-0863">Zinc-finger</keyword>
<name>A0AAV6R828_SOLSE</name>
<protein>
    <submittedName>
        <fullName evidence="21">Zinc finger protein 654</fullName>
    </submittedName>
</protein>
<dbReference type="SUPFAM" id="SSF81321">
    <property type="entry name" value="Family A G protein-coupled receptor-like"/>
    <property type="match status" value="1"/>
</dbReference>
<evidence type="ECO:0000256" key="2">
    <source>
        <dbReference type="ARBA" id="ARBA00004370"/>
    </source>
</evidence>
<dbReference type="InterPro" id="IPR052251">
    <property type="entry name" value="GH-ZnFinger_Regulators"/>
</dbReference>
<evidence type="ECO:0000256" key="11">
    <source>
        <dbReference type="ARBA" id="ARBA00023015"/>
    </source>
</evidence>
<dbReference type="GO" id="GO:0008270">
    <property type="term" value="F:zinc ion binding"/>
    <property type="evidence" value="ECO:0007669"/>
    <property type="project" value="UniProtKB-KW"/>
</dbReference>
<dbReference type="InterPro" id="IPR000276">
    <property type="entry name" value="GPCR_Rhodpsn"/>
</dbReference>
<proteinExistence type="inferred from homology"/>
<evidence type="ECO:0000256" key="14">
    <source>
        <dbReference type="ARBA" id="ARBA00023163"/>
    </source>
</evidence>
<dbReference type="PANTHER" id="PTHR15507">
    <property type="entry name" value="ZINC FINGER PROTEIN RLF"/>
    <property type="match status" value="1"/>
</dbReference>
<keyword evidence="10 18" id="KW-1133">Transmembrane helix</keyword>
<evidence type="ECO:0000256" key="9">
    <source>
        <dbReference type="ARBA" id="ARBA00022833"/>
    </source>
</evidence>
<dbReference type="PANTHER" id="PTHR15507:SF16">
    <property type="entry name" value="ZINC FINGER PROTEIN 654"/>
    <property type="match status" value="1"/>
</dbReference>
<evidence type="ECO:0000256" key="13">
    <source>
        <dbReference type="ARBA" id="ARBA00023136"/>
    </source>
</evidence>
<feature type="region of interest" description="Disordered" evidence="17">
    <location>
        <begin position="1042"/>
        <end position="1137"/>
    </location>
</feature>
<keyword evidence="13 18" id="KW-0472">Membrane</keyword>
<comment type="caution">
    <text evidence="21">The sequence shown here is derived from an EMBL/GenBank/DDBJ whole genome shotgun (WGS) entry which is preliminary data.</text>
</comment>
<evidence type="ECO:0000256" key="17">
    <source>
        <dbReference type="SAM" id="MobiDB-lite"/>
    </source>
</evidence>
<feature type="domain" description="C2H2-type" evidence="19">
    <location>
        <begin position="1452"/>
        <end position="1474"/>
    </location>
</feature>
<feature type="region of interest" description="Disordered" evidence="17">
    <location>
        <begin position="326"/>
        <end position="361"/>
    </location>
</feature>
<dbReference type="PROSITE" id="PS00028">
    <property type="entry name" value="ZINC_FINGER_C2H2_1"/>
    <property type="match status" value="3"/>
</dbReference>
<evidence type="ECO:0000313" key="21">
    <source>
        <dbReference type="EMBL" id="KAG7501488.1"/>
    </source>
</evidence>
<evidence type="ECO:0000256" key="6">
    <source>
        <dbReference type="ARBA" id="ARBA00022723"/>
    </source>
</evidence>
<feature type="transmembrane region" description="Helical" evidence="18">
    <location>
        <begin position="148"/>
        <end position="172"/>
    </location>
</feature>
<evidence type="ECO:0000313" key="22">
    <source>
        <dbReference type="Proteomes" id="UP000693946"/>
    </source>
</evidence>
<keyword evidence="12" id="KW-0238">DNA-binding</keyword>
<feature type="domain" description="G-protein coupled receptors family 1 profile" evidence="20">
    <location>
        <begin position="128"/>
        <end position="312"/>
    </location>
</feature>
<evidence type="ECO:0000256" key="12">
    <source>
        <dbReference type="ARBA" id="ARBA00023125"/>
    </source>
</evidence>
<feature type="transmembrane region" description="Helical" evidence="18">
    <location>
        <begin position="473"/>
        <end position="491"/>
    </location>
</feature>
<evidence type="ECO:0000259" key="20">
    <source>
        <dbReference type="PROSITE" id="PS50262"/>
    </source>
</evidence>
<evidence type="ECO:0000256" key="15">
    <source>
        <dbReference type="ARBA" id="ARBA00023242"/>
    </source>
</evidence>
<keyword evidence="9" id="KW-0862">Zinc</keyword>
<evidence type="ECO:0000259" key="19">
    <source>
        <dbReference type="PROSITE" id="PS50157"/>
    </source>
</evidence>
<keyword evidence="14" id="KW-0804">Transcription</keyword>
<evidence type="ECO:0000256" key="10">
    <source>
        <dbReference type="ARBA" id="ARBA00022989"/>
    </source>
</evidence>
<keyword evidence="22" id="KW-1185">Reference proteome</keyword>
<dbReference type="SMART" id="SM00355">
    <property type="entry name" value="ZnF_C2H2"/>
    <property type="match status" value="6"/>
</dbReference>
<dbReference type="PROSITE" id="PS00237">
    <property type="entry name" value="G_PROTEIN_RECEP_F1_1"/>
    <property type="match status" value="1"/>
</dbReference>
<dbReference type="GO" id="GO:0000981">
    <property type="term" value="F:DNA-binding transcription factor activity, RNA polymerase II-specific"/>
    <property type="evidence" value="ECO:0007669"/>
    <property type="project" value="TreeGrafter"/>
</dbReference>
<dbReference type="PROSITE" id="PS50262">
    <property type="entry name" value="G_PROTEIN_RECEP_F1_2"/>
    <property type="match status" value="1"/>
</dbReference>
<dbReference type="InterPro" id="IPR017452">
    <property type="entry name" value="GPCR_Rhodpsn_7TM"/>
</dbReference>
<evidence type="ECO:0000256" key="4">
    <source>
        <dbReference type="ARBA" id="ARBA00022553"/>
    </source>
</evidence>
<evidence type="ECO:0000256" key="1">
    <source>
        <dbReference type="ARBA" id="ARBA00004123"/>
    </source>
</evidence>
<feature type="domain" description="C2H2-type" evidence="19">
    <location>
        <begin position="1480"/>
        <end position="1509"/>
    </location>
</feature>
<dbReference type="Proteomes" id="UP000693946">
    <property type="component" value="Linkage Group LG2"/>
</dbReference>
<accession>A0AAV6R828</accession>
<dbReference type="GO" id="GO:0004930">
    <property type="term" value="F:G protein-coupled receptor activity"/>
    <property type="evidence" value="ECO:0007669"/>
    <property type="project" value="InterPro"/>
</dbReference>
<feature type="transmembrane region" description="Helical" evidence="18">
    <location>
        <begin position="46"/>
        <end position="67"/>
    </location>
</feature>
<evidence type="ECO:0000256" key="16">
    <source>
        <dbReference type="PROSITE-ProRule" id="PRU00042"/>
    </source>
</evidence>
<dbReference type="InterPro" id="IPR013087">
    <property type="entry name" value="Znf_C2H2_type"/>
</dbReference>
<feature type="region of interest" description="Disordered" evidence="17">
    <location>
        <begin position="1162"/>
        <end position="1198"/>
    </location>
</feature>
<comment type="subcellular location">
    <subcellularLocation>
        <location evidence="2">Membrane</location>
    </subcellularLocation>
    <subcellularLocation>
        <location evidence="1">Nucleus</location>
    </subcellularLocation>
</comment>
<feature type="region of interest" description="Disordered" evidence="17">
    <location>
        <begin position="1608"/>
        <end position="1659"/>
    </location>
</feature>